<accession>A0A0A9FLK0</accession>
<evidence type="ECO:0000313" key="1">
    <source>
        <dbReference type="EMBL" id="JAE11006.1"/>
    </source>
</evidence>
<reference evidence="1" key="2">
    <citation type="journal article" date="2015" name="Data Brief">
        <title>Shoot transcriptome of the giant reed, Arundo donax.</title>
        <authorList>
            <person name="Barrero R.A."/>
            <person name="Guerrero F.D."/>
            <person name="Moolhuijzen P."/>
            <person name="Goolsby J.A."/>
            <person name="Tidwell J."/>
            <person name="Bellgard S.E."/>
            <person name="Bellgard M.I."/>
        </authorList>
    </citation>
    <scope>NUCLEOTIDE SEQUENCE</scope>
    <source>
        <tissue evidence="1">Shoot tissue taken approximately 20 cm above the soil surface</tissue>
    </source>
</reference>
<reference evidence="1" key="1">
    <citation type="submission" date="2014-09" db="EMBL/GenBank/DDBJ databases">
        <authorList>
            <person name="Magalhaes I.L.F."/>
            <person name="Oliveira U."/>
            <person name="Santos F.R."/>
            <person name="Vidigal T.H.D.A."/>
            <person name="Brescovit A.D."/>
            <person name="Santos A.J."/>
        </authorList>
    </citation>
    <scope>NUCLEOTIDE SEQUENCE</scope>
    <source>
        <tissue evidence="1">Shoot tissue taken approximately 20 cm above the soil surface</tissue>
    </source>
</reference>
<organism evidence="1">
    <name type="scientific">Arundo donax</name>
    <name type="common">Giant reed</name>
    <name type="synonym">Donax arundinaceus</name>
    <dbReference type="NCBI Taxonomy" id="35708"/>
    <lineage>
        <taxon>Eukaryota</taxon>
        <taxon>Viridiplantae</taxon>
        <taxon>Streptophyta</taxon>
        <taxon>Embryophyta</taxon>
        <taxon>Tracheophyta</taxon>
        <taxon>Spermatophyta</taxon>
        <taxon>Magnoliopsida</taxon>
        <taxon>Liliopsida</taxon>
        <taxon>Poales</taxon>
        <taxon>Poaceae</taxon>
        <taxon>PACMAD clade</taxon>
        <taxon>Arundinoideae</taxon>
        <taxon>Arundineae</taxon>
        <taxon>Arundo</taxon>
    </lineage>
</organism>
<dbReference type="AlphaFoldDB" id="A0A0A9FLK0"/>
<proteinExistence type="predicted"/>
<name>A0A0A9FLK0_ARUDO</name>
<sequence length="99" mass="11322">MSQDRLFFATKFTHDVTGQPVSQASFRFCCPFYVPVLSLNVSLLDFLIGTSRLMYHVTHILHLRRRHMHTARLACKLKEKCTGVHMSEALSDDLQVASL</sequence>
<dbReference type="EMBL" id="GBRH01186890">
    <property type="protein sequence ID" value="JAE11006.1"/>
    <property type="molecule type" value="Transcribed_RNA"/>
</dbReference>
<protein>
    <submittedName>
        <fullName evidence="1">Uncharacterized protein</fullName>
    </submittedName>
</protein>